<dbReference type="Gene3D" id="2.60.40.150">
    <property type="entry name" value="C2 domain"/>
    <property type="match status" value="1"/>
</dbReference>
<evidence type="ECO:0000256" key="3">
    <source>
        <dbReference type="ARBA" id="ARBA00022837"/>
    </source>
</evidence>
<dbReference type="CDD" id="cd00030">
    <property type="entry name" value="C2"/>
    <property type="match status" value="1"/>
</dbReference>
<dbReference type="Proteomes" id="UP000325113">
    <property type="component" value="Unassembled WGS sequence"/>
</dbReference>
<feature type="region of interest" description="Disordered" evidence="4">
    <location>
        <begin position="295"/>
        <end position="322"/>
    </location>
</feature>
<dbReference type="InterPro" id="IPR002048">
    <property type="entry name" value="EF_hand_dom"/>
</dbReference>
<feature type="domain" description="EF-hand" evidence="6">
    <location>
        <begin position="219"/>
        <end position="254"/>
    </location>
</feature>
<dbReference type="SMART" id="SM00054">
    <property type="entry name" value="EFh"/>
    <property type="match status" value="6"/>
</dbReference>
<feature type="compositionally biased region" description="Pro residues" evidence="4">
    <location>
        <begin position="1"/>
        <end position="37"/>
    </location>
</feature>
<feature type="domain" description="EF-hand" evidence="6">
    <location>
        <begin position="378"/>
        <end position="413"/>
    </location>
</feature>
<feature type="compositionally biased region" description="Pro residues" evidence="4">
    <location>
        <begin position="46"/>
        <end position="67"/>
    </location>
</feature>
<feature type="domain" description="EF-hand" evidence="6">
    <location>
        <begin position="255"/>
        <end position="290"/>
    </location>
</feature>
<dbReference type="Pfam" id="PF00168">
    <property type="entry name" value="C2"/>
    <property type="match status" value="1"/>
</dbReference>
<evidence type="ECO:0000313" key="8">
    <source>
        <dbReference type="EMBL" id="KAA0158788.1"/>
    </source>
</evidence>
<keyword evidence="11" id="KW-1185">Reference proteome</keyword>
<reference evidence="10 11" key="1">
    <citation type="submission" date="2019-07" db="EMBL/GenBank/DDBJ databases">
        <title>Genomes of Cafeteria roenbergensis.</title>
        <authorList>
            <person name="Fischer M.G."/>
            <person name="Hackl T."/>
            <person name="Roman M."/>
        </authorList>
    </citation>
    <scope>NUCLEOTIDE SEQUENCE [LARGE SCALE GENOMIC DNA]</scope>
    <source>
        <strain evidence="7 11">BVI</strain>
        <strain evidence="8 12">Cflag</strain>
        <strain evidence="9 10">E4-10P</strain>
    </source>
</reference>
<dbReference type="Gene3D" id="1.10.238.10">
    <property type="entry name" value="EF-hand"/>
    <property type="match status" value="2"/>
</dbReference>
<dbReference type="EMBL" id="VLTO01000046">
    <property type="protein sequence ID" value="KAA0172600.1"/>
    <property type="molecule type" value="Genomic_DNA"/>
</dbReference>
<protein>
    <submittedName>
        <fullName evidence="7">Uncharacterized protein</fullName>
    </submittedName>
</protein>
<evidence type="ECO:0000313" key="10">
    <source>
        <dbReference type="Proteomes" id="UP000322899"/>
    </source>
</evidence>
<sequence>MSGPPRGLPPRGMPPRGMPPRGAPRGGPPRGAPPGGLPPVGGGPRGMPPRGMPPRGMPPRGMPPRGMPPRVVSAKELPTPASGSGKDPYVKARIGPQEFTSTVAVNGRANPRFGDVFSFELGAGVPRQITFEVWQKQPSGQDIMAASSTIGYMNWVGAGSFSGEVALADATKQVAGALAVSATFDRSAAAAAGPPAAAAGASSAAAGGGEPPRDPNGKFTDPEIKEAFVSFDLDKNNFIGAAEIRHVLVNIGENVTDDEVDEMIRMVDGDGDGQVSFSEFYAMVTGGAAPPPGLWSGPGGGGAGPGAPGAGGVRPGGASAAPQIQARAQRSAALDEFAKQYGIKPESIRAAYKRFQESDTDESGLIEYGEFCHILGVDASPAVEKLFQLFDTDRTGHIDVKEFMIGLSNFSGASKEEKLKFAFSVFDEDGNGAITKDELMKILKSNHMASSVDEVRRKADVIMKQADQDGNGVITFDEFVLVSKRFPSILHPAAMLGQRVSKAFGS</sequence>
<dbReference type="EMBL" id="VLTN01000010">
    <property type="protein sequence ID" value="KAA0154650.1"/>
    <property type="molecule type" value="Genomic_DNA"/>
</dbReference>
<dbReference type="EMBL" id="VLTM01000062">
    <property type="protein sequence ID" value="KAA0158788.1"/>
    <property type="molecule type" value="Genomic_DNA"/>
</dbReference>
<evidence type="ECO:0000259" key="5">
    <source>
        <dbReference type="PROSITE" id="PS50004"/>
    </source>
</evidence>
<name>A0A5A8CR91_CAFRO</name>
<feature type="region of interest" description="Disordered" evidence="4">
    <location>
        <begin position="1"/>
        <end position="89"/>
    </location>
</feature>
<dbReference type="GO" id="GO:0005509">
    <property type="term" value="F:calcium ion binding"/>
    <property type="evidence" value="ECO:0007669"/>
    <property type="project" value="InterPro"/>
</dbReference>
<comment type="caution">
    <text evidence="7">The sequence shown here is derived from an EMBL/GenBank/DDBJ whole genome shotgun (WGS) entry which is preliminary data.</text>
</comment>
<feature type="domain" description="EF-hand" evidence="6">
    <location>
        <begin position="414"/>
        <end position="449"/>
    </location>
</feature>
<proteinExistence type="predicted"/>
<evidence type="ECO:0000256" key="2">
    <source>
        <dbReference type="ARBA" id="ARBA00022737"/>
    </source>
</evidence>
<evidence type="ECO:0000313" key="7">
    <source>
        <dbReference type="EMBL" id="KAA0154650.1"/>
    </source>
</evidence>
<dbReference type="PRINTS" id="PR00450">
    <property type="entry name" value="RECOVERIN"/>
</dbReference>
<feature type="domain" description="EF-hand" evidence="6">
    <location>
        <begin position="454"/>
        <end position="489"/>
    </location>
</feature>
<feature type="compositionally biased region" description="Basic and acidic residues" evidence="4">
    <location>
        <begin position="211"/>
        <end position="221"/>
    </location>
</feature>
<dbReference type="InterPro" id="IPR018247">
    <property type="entry name" value="EF_Hand_1_Ca_BS"/>
</dbReference>
<dbReference type="OrthoDB" id="191686at2759"/>
<dbReference type="Proteomes" id="UP000323011">
    <property type="component" value="Unassembled WGS sequence"/>
</dbReference>
<dbReference type="FunFam" id="1.10.238.10:FF:000003">
    <property type="entry name" value="Calmodulin A"/>
    <property type="match status" value="2"/>
</dbReference>
<dbReference type="CDD" id="cd00051">
    <property type="entry name" value="EFh"/>
    <property type="match status" value="2"/>
</dbReference>
<dbReference type="OMA" id="YAMVTKG"/>
<dbReference type="InterPro" id="IPR035892">
    <property type="entry name" value="C2_domain_sf"/>
</dbReference>
<feature type="compositionally biased region" description="Gly residues" evidence="4">
    <location>
        <begin position="296"/>
        <end position="315"/>
    </location>
</feature>
<keyword evidence="1" id="KW-0479">Metal-binding</keyword>
<gene>
    <name evidence="9" type="ORF">FNF27_05953</name>
    <name evidence="7" type="ORF">FNF29_02181</name>
    <name evidence="8" type="ORF">FNF31_05200</name>
</gene>
<evidence type="ECO:0000313" key="11">
    <source>
        <dbReference type="Proteomes" id="UP000323011"/>
    </source>
</evidence>
<evidence type="ECO:0000313" key="9">
    <source>
        <dbReference type="EMBL" id="KAA0172600.1"/>
    </source>
</evidence>
<dbReference type="SUPFAM" id="SSF47473">
    <property type="entry name" value="EF-hand"/>
    <property type="match status" value="2"/>
</dbReference>
<dbReference type="SUPFAM" id="SSF49562">
    <property type="entry name" value="C2 domain (Calcium/lipid-binding domain, CaLB)"/>
    <property type="match status" value="1"/>
</dbReference>
<dbReference type="PANTHER" id="PTHR45942">
    <property type="entry name" value="PROTEIN PHOSPATASE 3 REGULATORY SUBUNIT B ALPHA ISOFORM TYPE 1"/>
    <property type="match status" value="1"/>
</dbReference>
<dbReference type="InterPro" id="IPR011992">
    <property type="entry name" value="EF-hand-dom_pair"/>
</dbReference>
<feature type="region of interest" description="Disordered" evidence="4">
    <location>
        <begin position="199"/>
        <end position="221"/>
    </location>
</feature>
<feature type="domain" description="C2" evidence="5">
    <location>
        <begin position="48"/>
        <end position="165"/>
    </location>
</feature>
<evidence type="ECO:0000313" key="12">
    <source>
        <dbReference type="Proteomes" id="UP000325113"/>
    </source>
</evidence>
<dbReference type="PROSITE" id="PS00018">
    <property type="entry name" value="EF_HAND_1"/>
    <property type="match status" value="5"/>
</dbReference>
<keyword evidence="3" id="KW-0106">Calcium</keyword>
<dbReference type="Pfam" id="PF13499">
    <property type="entry name" value="EF-hand_7"/>
    <property type="match status" value="3"/>
</dbReference>
<keyword evidence="2" id="KW-0677">Repeat</keyword>
<accession>A0A5A8CR91</accession>
<dbReference type="Proteomes" id="UP000322899">
    <property type="component" value="Unassembled WGS sequence"/>
</dbReference>
<evidence type="ECO:0000259" key="6">
    <source>
        <dbReference type="PROSITE" id="PS50222"/>
    </source>
</evidence>
<dbReference type="PROSITE" id="PS50004">
    <property type="entry name" value="C2"/>
    <property type="match status" value="1"/>
</dbReference>
<organism evidence="7 11">
    <name type="scientific">Cafeteria roenbergensis</name>
    <name type="common">Marine flagellate</name>
    <dbReference type="NCBI Taxonomy" id="33653"/>
    <lineage>
        <taxon>Eukaryota</taxon>
        <taxon>Sar</taxon>
        <taxon>Stramenopiles</taxon>
        <taxon>Bigyra</taxon>
        <taxon>Opalozoa</taxon>
        <taxon>Bicosoecida</taxon>
        <taxon>Cafeteriaceae</taxon>
        <taxon>Cafeteria</taxon>
    </lineage>
</organism>
<evidence type="ECO:0000256" key="4">
    <source>
        <dbReference type="SAM" id="MobiDB-lite"/>
    </source>
</evidence>
<dbReference type="InterPro" id="IPR000008">
    <property type="entry name" value="C2_dom"/>
</dbReference>
<dbReference type="PROSITE" id="PS50222">
    <property type="entry name" value="EF_HAND_2"/>
    <property type="match status" value="5"/>
</dbReference>
<evidence type="ECO:0000256" key="1">
    <source>
        <dbReference type="ARBA" id="ARBA00022723"/>
    </source>
</evidence>
<dbReference type="AlphaFoldDB" id="A0A5A8CR91"/>